<organism evidence="2 3">
    <name type="scientific">Ferrimonas gelatinilytica</name>
    <dbReference type="NCBI Taxonomy" id="1255257"/>
    <lineage>
        <taxon>Bacteria</taxon>
        <taxon>Pseudomonadati</taxon>
        <taxon>Pseudomonadota</taxon>
        <taxon>Gammaproteobacteria</taxon>
        <taxon>Alteromonadales</taxon>
        <taxon>Ferrimonadaceae</taxon>
        <taxon>Ferrimonas</taxon>
    </lineage>
</organism>
<dbReference type="NCBIfam" id="TIGR00444">
    <property type="entry name" value="mazG"/>
    <property type="match status" value="1"/>
</dbReference>
<keyword evidence="3" id="KW-1185">Reference proteome</keyword>
<dbReference type="SUPFAM" id="SSF101386">
    <property type="entry name" value="all-alpha NTP pyrophosphatases"/>
    <property type="match status" value="2"/>
</dbReference>
<dbReference type="InterPro" id="IPR011551">
    <property type="entry name" value="NTP_PyrPHydrolase_MazG"/>
</dbReference>
<dbReference type="CDD" id="cd11529">
    <property type="entry name" value="NTP-PPase_MazG_Cterm"/>
    <property type="match status" value="1"/>
</dbReference>
<dbReference type="InterPro" id="IPR048011">
    <property type="entry name" value="NTP-PPase_MazG-like_C"/>
</dbReference>
<dbReference type="Pfam" id="PF03819">
    <property type="entry name" value="MazG"/>
    <property type="match status" value="2"/>
</dbReference>
<proteinExistence type="predicted"/>
<accession>A0ABP9S961</accession>
<dbReference type="PANTHER" id="PTHR30522">
    <property type="entry name" value="NUCLEOSIDE TRIPHOSPHATE PYROPHOSPHOHYDROLASE"/>
    <property type="match status" value="1"/>
</dbReference>
<dbReference type="RefSeq" id="WP_345317080.1">
    <property type="nucleotide sequence ID" value="NZ_BAABLF010000013.1"/>
</dbReference>
<dbReference type="Gene3D" id="1.10.287.1080">
    <property type="entry name" value="MazG-like"/>
    <property type="match status" value="2"/>
</dbReference>
<gene>
    <name evidence="2" type="primary">mazG</name>
    <name evidence="2" type="ORF">GCM10025772_21650</name>
</gene>
<evidence type="ECO:0000259" key="1">
    <source>
        <dbReference type="Pfam" id="PF03819"/>
    </source>
</evidence>
<evidence type="ECO:0000313" key="2">
    <source>
        <dbReference type="EMBL" id="GAA5192428.1"/>
    </source>
</evidence>
<feature type="domain" description="NTP pyrophosphohydrolase MazG-like" evidence="1">
    <location>
        <begin position="176"/>
        <end position="233"/>
    </location>
</feature>
<sequence length="269" mass="30421">MGGNPGSVERLLKIMARLRDPNGGCPWDRRQTYATIVPHTLEEAYEVADAIERQDFDDLPDELGDLLFQVVFYAQLGQEEGRFDFGEVVQRICDKLERRHPHVFGAQSDSAFLDEAALTTEWERRKASERAKKARTGILADVPTALPALSRSVKLQKRAARVGFDWDNLAPVAGKISEELDEVLEAVQEDESQQRVQEELGDLLFAVTNLARHLNVDPEQALRLANQKFEHRFNGVEQRCQQAQLPLKEAGMAQLEAFWQEIKRAEKGG</sequence>
<dbReference type="NCBIfam" id="NF007113">
    <property type="entry name" value="PRK09562.1"/>
    <property type="match status" value="1"/>
</dbReference>
<protein>
    <submittedName>
        <fullName evidence="2">Nucleoside triphosphate pyrophosphohydrolase</fullName>
    </submittedName>
</protein>
<feature type="domain" description="NTP pyrophosphohydrolase MazG-like" evidence="1">
    <location>
        <begin position="31"/>
        <end position="104"/>
    </location>
</feature>
<dbReference type="EMBL" id="BAABLF010000013">
    <property type="protein sequence ID" value="GAA5192428.1"/>
    <property type="molecule type" value="Genomic_DNA"/>
</dbReference>
<dbReference type="InterPro" id="IPR004518">
    <property type="entry name" value="MazG-like_dom"/>
</dbReference>
<evidence type="ECO:0000313" key="3">
    <source>
        <dbReference type="Proteomes" id="UP001501600"/>
    </source>
</evidence>
<dbReference type="CDD" id="cd11528">
    <property type="entry name" value="NTP-PPase_MazG_Nterm"/>
    <property type="match status" value="1"/>
</dbReference>
<dbReference type="PANTHER" id="PTHR30522:SF0">
    <property type="entry name" value="NUCLEOSIDE TRIPHOSPHATE PYROPHOSPHOHYDROLASE"/>
    <property type="match status" value="1"/>
</dbReference>
<name>A0ABP9S961_9GAMM</name>
<dbReference type="InterPro" id="IPR048015">
    <property type="entry name" value="NTP-PPase_MazG-like_N"/>
</dbReference>
<comment type="caution">
    <text evidence="2">The sequence shown here is derived from an EMBL/GenBank/DDBJ whole genome shotgun (WGS) entry which is preliminary data.</text>
</comment>
<reference evidence="3" key="1">
    <citation type="journal article" date="2019" name="Int. J. Syst. Evol. Microbiol.">
        <title>The Global Catalogue of Microorganisms (GCM) 10K type strain sequencing project: providing services to taxonomists for standard genome sequencing and annotation.</title>
        <authorList>
            <consortium name="The Broad Institute Genomics Platform"/>
            <consortium name="The Broad Institute Genome Sequencing Center for Infectious Disease"/>
            <person name="Wu L."/>
            <person name="Ma J."/>
        </authorList>
    </citation>
    <scope>NUCLEOTIDE SEQUENCE [LARGE SCALE GENOMIC DNA]</scope>
    <source>
        <strain evidence="3">JCM 18720</strain>
    </source>
</reference>
<dbReference type="Proteomes" id="UP001501600">
    <property type="component" value="Unassembled WGS sequence"/>
</dbReference>